<accession>A0ACC0A329</accession>
<dbReference type="Proteomes" id="UP001060085">
    <property type="component" value="Linkage Group LG07"/>
</dbReference>
<keyword evidence="2" id="KW-1185">Reference proteome</keyword>
<evidence type="ECO:0000313" key="2">
    <source>
        <dbReference type="Proteomes" id="UP001060085"/>
    </source>
</evidence>
<gene>
    <name evidence="1" type="ORF">M9H77_31670</name>
</gene>
<reference evidence="2" key="1">
    <citation type="journal article" date="2023" name="Nat. Plants">
        <title>Single-cell RNA sequencing provides a high-resolution roadmap for understanding the multicellular compartmentation of specialized metabolism.</title>
        <authorList>
            <person name="Sun S."/>
            <person name="Shen X."/>
            <person name="Li Y."/>
            <person name="Li Y."/>
            <person name="Wang S."/>
            <person name="Li R."/>
            <person name="Zhang H."/>
            <person name="Shen G."/>
            <person name="Guo B."/>
            <person name="Wei J."/>
            <person name="Xu J."/>
            <person name="St-Pierre B."/>
            <person name="Chen S."/>
            <person name="Sun C."/>
        </authorList>
    </citation>
    <scope>NUCLEOTIDE SEQUENCE [LARGE SCALE GENOMIC DNA]</scope>
</reference>
<protein>
    <submittedName>
        <fullName evidence="1">Uncharacterized protein</fullName>
    </submittedName>
</protein>
<name>A0ACC0A329_CATRO</name>
<evidence type="ECO:0000313" key="1">
    <source>
        <dbReference type="EMBL" id="KAI5654483.1"/>
    </source>
</evidence>
<sequence>MHERVIWDAWHKRASLRYKDLMYEMQTVGYQPDWMTTAQYTSLCDEWGSELKANTERLHIEVGSSILTNEQLMFEAAGGSNKGHVYSFDSQSTAVTAERQGGSNSSMSSVHSISFAAGSEACIEKEMRL</sequence>
<proteinExistence type="predicted"/>
<comment type="caution">
    <text evidence="1">The sequence shown here is derived from an EMBL/GenBank/DDBJ whole genome shotgun (WGS) entry which is preliminary data.</text>
</comment>
<dbReference type="EMBL" id="CM044707">
    <property type="protein sequence ID" value="KAI5654483.1"/>
    <property type="molecule type" value="Genomic_DNA"/>
</dbReference>
<organism evidence="1 2">
    <name type="scientific">Catharanthus roseus</name>
    <name type="common">Madagascar periwinkle</name>
    <name type="synonym">Vinca rosea</name>
    <dbReference type="NCBI Taxonomy" id="4058"/>
    <lineage>
        <taxon>Eukaryota</taxon>
        <taxon>Viridiplantae</taxon>
        <taxon>Streptophyta</taxon>
        <taxon>Embryophyta</taxon>
        <taxon>Tracheophyta</taxon>
        <taxon>Spermatophyta</taxon>
        <taxon>Magnoliopsida</taxon>
        <taxon>eudicotyledons</taxon>
        <taxon>Gunneridae</taxon>
        <taxon>Pentapetalae</taxon>
        <taxon>asterids</taxon>
        <taxon>lamiids</taxon>
        <taxon>Gentianales</taxon>
        <taxon>Apocynaceae</taxon>
        <taxon>Rauvolfioideae</taxon>
        <taxon>Vinceae</taxon>
        <taxon>Catharanthinae</taxon>
        <taxon>Catharanthus</taxon>
    </lineage>
</organism>